<evidence type="ECO:0000256" key="1">
    <source>
        <dbReference type="ARBA" id="ARBA00001755"/>
    </source>
</evidence>
<keyword evidence="11 12" id="KW-0350">Heme biosynthesis</keyword>
<proteinExistence type="inferred from homology"/>
<reference evidence="14" key="2">
    <citation type="submission" date="2022-05" db="EMBL/GenBank/DDBJ databases">
        <authorList>
            <person name="Kim J.-S."/>
            <person name="Lee K."/>
            <person name="Suh M."/>
            <person name="Eom M."/>
            <person name="Kim J.-S."/>
            <person name="Kim D.-S."/>
            <person name="Ko S.-H."/>
            <person name="Shin Y."/>
            <person name="Lee J.-S."/>
        </authorList>
    </citation>
    <scope>NUCLEOTIDE SEQUENCE</scope>
    <source>
        <strain evidence="14">N237</strain>
    </source>
</reference>
<dbReference type="Pfam" id="PF01593">
    <property type="entry name" value="Amino_oxidase"/>
    <property type="match status" value="1"/>
</dbReference>
<reference evidence="14" key="1">
    <citation type="journal article" date="2018" name="Int. J. Syst. Evol. Microbiol.">
        <title>Jatrophihabitans telluris sp. nov., isolated from sediment soil of lava forest wetlands and the emended description of the genus Jatrophihabitans.</title>
        <authorList>
            <person name="Lee K.C."/>
            <person name="Suh M.K."/>
            <person name="Eom M.K."/>
            <person name="Kim K.K."/>
            <person name="Kim J.S."/>
            <person name="Kim D.S."/>
            <person name="Ko S.H."/>
            <person name="Shin Y.K."/>
            <person name="Lee J.S."/>
        </authorList>
    </citation>
    <scope>NUCLEOTIDE SEQUENCE</scope>
    <source>
        <strain evidence="14">N237</strain>
    </source>
</reference>
<gene>
    <name evidence="14" type="primary">hemG</name>
    <name evidence="14" type="ORF">M6D93_13945</name>
</gene>
<dbReference type="EMBL" id="CP097332">
    <property type="protein sequence ID" value="UQX87397.1"/>
    <property type="molecule type" value="Genomic_DNA"/>
</dbReference>
<protein>
    <recommendedName>
        <fullName evidence="7 12">Coproporphyrinogen III oxidase</fullName>
        <ecNumber evidence="6 12">1.3.3.15</ecNumber>
    </recommendedName>
</protein>
<comment type="catalytic activity">
    <reaction evidence="1">
        <text>coproporphyrinogen III + 3 O2 = coproporphyrin III + 3 H2O2</text>
        <dbReference type="Rhea" id="RHEA:43436"/>
        <dbReference type="ChEBI" id="CHEBI:15379"/>
        <dbReference type="ChEBI" id="CHEBI:16240"/>
        <dbReference type="ChEBI" id="CHEBI:57309"/>
        <dbReference type="ChEBI" id="CHEBI:131725"/>
        <dbReference type="EC" id="1.3.3.15"/>
    </reaction>
    <physiologicalReaction direction="left-to-right" evidence="1">
        <dbReference type="Rhea" id="RHEA:43437"/>
    </physiologicalReaction>
</comment>
<dbReference type="GO" id="GO:0004729">
    <property type="term" value="F:oxygen-dependent protoporphyrinogen oxidase activity"/>
    <property type="evidence" value="ECO:0007669"/>
    <property type="project" value="UniProtKB-EC"/>
</dbReference>
<organism evidence="14 15">
    <name type="scientific">Jatrophihabitans telluris</name>
    <dbReference type="NCBI Taxonomy" id="2038343"/>
    <lineage>
        <taxon>Bacteria</taxon>
        <taxon>Bacillati</taxon>
        <taxon>Actinomycetota</taxon>
        <taxon>Actinomycetes</taxon>
        <taxon>Jatrophihabitantales</taxon>
        <taxon>Jatrophihabitantaceae</taxon>
        <taxon>Jatrophihabitans</taxon>
    </lineage>
</organism>
<evidence type="ECO:0000256" key="6">
    <source>
        <dbReference type="ARBA" id="ARBA00012402"/>
    </source>
</evidence>
<evidence type="ECO:0000313" key="15">
    <source>
        <dbReference type="Proteomes" id="UP001056336"/>
    </source>
</evidence>
<dbReference type="InterPro" id="IPR004572">
    <property type="entry name" value="Protoporphyrinogen_oxidase"/>
</dbReference>
<comment type="function">
    <text evidence="3 12">Involved in coproporphyrin-dependent heme b biosynthesis. Catalyzes the oxidation of coproporphyrinogen III to coproporphyrin III.</text>
</comment>
<evidence type="ECO:0000256" key="4">
    <source>
        <dbReference type="ARBA" id="ARBA00004744"/>
    </source>
</evidence>
<evidence type="ECO:0000256" key="7">
    <source>
        <dbReference type="ARBA" id="ARBA00019046"/>
    </source>
</evidence>
<comment type="similarity">
    <text evidence="5 12">Belongs to the protoporphyrinogen/coproporphyrinogen oxidase family. Coproporphyrinogen III oxidase subfamily.</text>
</comment>
<sequence length="462" mass="47720">MTSESAHHVLVVGGGITGLAASYRASQAGARVTLVEAGPRLGGKLLTAQVDGFVVDAGPESLAPGKPHAAKLAAELGIALAPAAVGAPGAVLVKGQLRTMPDGLGGFIPRKVRPLATTRLFSPAGKARMAVESLLPARKGDADESLRSFTSRRLGRQAYQRLVEPVATGIFCGDPARLSLLATMPHLRAAEQQHGGLLRAVLAERKAAARKPAGPPRPGLSAPAQGMGALSAALVERLERTPGVDLRVSTRVTQLEQVDGGYRATLSDGTLLGVTGVVLAVPTAPAAEVLESVGASAPAATLRAMPVDSVATVSLGYLAEALPHLDGLLPAHGYLLSEPGRGRVLSVTRSSAKYAGRAPAGHELFRVSVRTQDGIADEELVGQARAELRRTLRIEAAPVVQHVRQWTQVMPQYEVGHLQRVAEIEAQLATFPGIRLAGSGTHGLGLADCVASAERAVTAICG</sequence>
<evidence type="ECO:0000256" key="2">
    <source>
        <dbReference type="ARBA" id="ARBA00001974"/>
    </source>
</evidence>
<evidence type="ECO:0000256" key="8">
    <source>
        <dbReference type="ARBA" id="ARBA00022630"/>
    </source>
</evidence>
<evidence type="ECO:0000256" key="11">
    <source>
        <dbReference type="ARBA" id="ARBA00023133"/>
    </source>
</evidence>
<evidence type="ECO:0000256" key="9">
    <source>
        <dbReference type="ARBA" id="ARBA00022827"/>
    </source>
</evidence>
<keyword evidence="12" id="KW-0963">Cytoplasm</keyword>
<evidence type="ECO:0000256" key="10">
    <source>
        <dbReference type="ARBA" id="ARBA00023002"/>
    </source>
</evidence>
<dbReference type="PANTHER" id="PTHR42923">
    <property type="entry name" value="PROTOPORPHYRINOGEN OXIDASE"/>
    <property type="match status" value="1"/>
</dbReference>
<dbReference type="NCBIfam" id="TIGR00562">
    <property type="entry name" value="proto_IX_ox"/>
    <property type="match status" value="1"/>
</dbReference>
<name>A0ABY4QW89_9ACTN</name>
<comment type="pathway">
    <text evidence="4 12">Porphyrin-containing compound metabolism; protoheme biosynthesis.</text>
</comment>
<evidence type="ECO:0000259" key="13">
    <source>
        <dbReference type="Pfam" id="PF01593"/>
    </source>
</evidence>
<dbReference type="Gene3D" id="3.90.660.20">
    <property type="entry name" value="Protoporphyrinogen oxidase, mitochondrial, domain 2"/>
    <property type="match status" value="1"/>
</dbReference>
<dbReference type="SUPFAM" id="SSF54373">
    <property type="entry name" value="FAD-linked reductases, C-terminal domain"/>
    <property type="match status" value="1"/>
</dbReference>
<dbReference type="PANTHER" id="PTHR42923:SF3">
    <property type="entry name" value="PROTOPORPHYRINOGEN OXIDASE"/>
    <property type="match status" value="1"/>
</dbReference>
<keyword evidence="9 12" id="KW-0274">FAD</keyword>
<dbReference type="InterPro" id="IPR050464">
    <property type="entry name" value="Zeta_carotene_desat/Oxidored"/>
</dbReference>
<evidence type="ECO:0000256" key="5">
    <source>
        <dbReference type="ARBA" id="ARBA00008310"/>
    </source>
</evidence>
<dbReference type="Proteomes" id="UP001056336">
    <property type="component" value="Chromosome"/>
</dbReference>
<comment type="cofactor">
    <cofactor evidence="2 12">
        <name>FAD</name>
        <dbReference type="ChEBI" id="CHEBI:57692"/>
    </cofactor>
</comment>
<evidence type="ECO:0000313" key="14">
    <source>
        <dbReference type="EMBL" id="UQX87397.1"/>
    </source>
</evidence>
<keyword evidence="15" id="KW-1185">Reference proteome</keyword>
<dbReference type="Gene3D" id="1.10.3110.10">
    <property type="entry name" value="protoporphyrinogen ix oxidase, domain 3"/>
    <property type="match status" value="1"/>
</dbReference>
<evidence type="ECO:0000256" key="12">
    <source>
        <dbReference type="RuleBase" id="RU364052"/>
    </source>
</evidence>
<keyword evidence="8 12" id="KW-0285">Flavoprotein</keyword>
<dbReference type="InterPro" id="IPR002937">
    <property type="entry name" value="Amino_oxidase"/>
</dbReference>
<dbReference type="SUPFAM" id="SSF51905">
    <property type="entry name" value="FAD/NAD(P)-binding domain"/>
    <property type="match status" value="1"/>
</dbReference>
<feature type="domain" description="Amine oxidase" evidence="13">
    <location>
        <begin position="16"/>
        <end position="460"/>
    </location>
</feature>
<evidence type="ECO:0000256" key="3">
    <source>
        <dbReference type="ARBA" id="ARBA00002185"/>
    </source>
</evidence>
<keyword evidence="10 12" id="KW-0560">Oxidoreductase</keyword>
<accession>A0ABY4QW89</accession>
<comment type="subcellular location">
    <subcellularLocation>
        <location evidence="12">Cytoplasm</location>
    </subcellularLocation>
</comment>
<dbReference type="InterPro" id="IPR036188">
    <property type="entry name" value="FAD/NAD-bd_sf"/>
</dbReference>
<dbReference type="EC" id="1.3.3.15" evidence="6 12"/>
<dbReference type="Gene3D" id="3.50.50.60">
    <property type="entry name" value="FAD/NAD(P)-binding domain"/>
    <property type="match status" value="1"/>
</dbReference>